<evidence type="ECO:0000256" key="4">
    <source>
        <dbReference type="PROSITE-ProRule" id="PRU00175"/>
    </source>
</evidence>
<protein>
    <recommendedName>
        <fullName evidence="5">RING-type domain-containing protein</fullName>
    </recommendedName>
</protein>
<dbReference type="InterPro" id="IPR001841">
    <property type="entry name" value="Znf_RING"/>
</dbReference>
<keyword evidence="3" id="KW-0862">Zinc</keyword>
<organism evidence="6 7">
    <name type="scientific">Rhipicephalus microplus</name>
    <name type="common">Cattle tick</name>
    <name type="synonym">Boophilus microplus</name>
    <dbReference type="NCBI Taxonomy" id="6941"/>
    <lineage>
        <taxon>Eukaryota</taxon>
        <taxon>Metazoa</taxon>
        <taxon>Ecdysozoa</taxon>
        <taxon>Arthropoda</taxon>
        <taxon>Chelicerata</taxon>
        <taxon>Arachnida</taxon>
        <taxon>Acari</taxon>
        <taxon>Parasitiformes</taxon>
        <taxon>Ixodida</taxon>
        <taxon>Ixodoidea</taxon>
        <taxon>Ixodidae</taxon>
        <taxon>Rhipicephalinae</taxon>
        <taxon>Rhipicephalus</taxon>
        <taxon>Boophilus</taxon>
    </lineage>
</organism>
<dbReference type="GO" id="GO:0005164">
    <property type="term" value="F:tumor necrosis factor receptor binding"/>
    <property type="evidence" value="ECO:0007669"/>
    <property type="project" value="TreeGrafter"/>
</dbReference>
<dbReference type="InterPro" id="IPR008974">
    <property type="entry name" value="TRAF-like"/>
</dbReference>
<comment type="caution">
    <text evidence="6">The sequence shown here is derived from an EMBL/GenBank/DDBJ whole genome shotgun (WGS) entry which is preliminary data.</text>
</comment>
<proteinExistence type="predicted"/>
<dbReference type="Proteomes" id="UP000821866">
    <property type="component" value="Chromosome 6"/>
</dbReference>
<dbReference type="SUPFAM" id="SSF57850">
    <property type="entry name" value="RING/U-box"/>
    <property type="match status" value="1"/>
</dbReference>
<name>A0A9J6DN61_RHIMP</name>
<evidence type="ECO:0000313" key="7">
    <source>
        <dbReference type="Proteomes" id="UP000821866"/>
    </source>
</evidence>
<evidence type="ECO:0000259" key="5">
    <source>
        <dbReference type="PROSITE" id="PS50089"/>
    </source>
</evidence>
<feature type="domain" description="RING-type" evidence="5">
    <location>
        <begin position="33"/>
        <end position="70"/>
    </location>
</feature>
<keyword evidence="2 4" id="KW-0863">Zinc-finger</keyword>
<reference evidence="6" key="2">
    <citation type="submission" date="2021-09" db="EMBL/GenBank/DDBJ databases">
        <authorList>
            <person name="Jia N."/>
            <person name="Wang J."/>
            <person name="Shi W."/>
            <person name="Du L."/>
            <person name="Sun Y."/>
            <person name="Zhan W."/>
            <person name="Jiang J."/>
            <person name="Wang Q."/>
            <person name="Zhang B."/>
            <person name="Ji P."/>
            <person name="Sakyi L.B."/>
            <person name="Cui X."/>
            <person name="Yuan T."/>
            <person name="Jiang B."/>
            <person name="Yang W."/>
            <person name="Lam T.T.-Y."/>
            <person name="Chang Q."/>
            <person name="Ding S."/>
            <person name="Wang X."/>
            <person name="Zhu J."/>
            <person name="Ruan X."/>
            <person name="Zhao L."/>
            <person name="Wei J."/>
            <person name="Que T."/>
            <person name="Du C."/>
            <person name="Cheng J."/>
            <person name="Dai P."/>
            <person name="Han X."/>
            <person name="Huang E."/>
            <person name="Gao Y."/>
            <person name="Liu J."/>
            <person name="Shao H."/>
            <person name="Ye R."/>
            <person name="Li L."/>
            <person name="Wei W."/>
            <person name="Wang X."/>
            <person name="Wang C."/>
            <person name="Huo Q."/>
            <person name="Li W."/>
            <person name="Guo W."/>
            <person name="Chen H."/>
            <person name="Chen S."/>
            <person name="Zhou L."/>
            <person name="Zhou L."/>
            <person name="Ni X."/>
            <person name="Tian J."/>
            <person name="Zhou Y."/>
            <person name="Sheng Y."/>
            <person name="Liu T."/>
            <person name="Pan Y."/>
            <person name="Xia L."/>
            <person name="Li J."/>
            <person name="Zhao F."/>
            <person name="Cao W."/>
        </authorList>
    </citation>
    <scope>NUCLEOTIDE SEQUENCE</scope>
    <source>
        <strain evidence="6">Rmic-2018</strain>
        <tissue evidence="6">Larvae</tissue>
    </source>
</reference>
<dbReference type="Gene3D" id="2.60.210.10">
    <property type="entry name" value="Apoptosis, Tumor Necrosis Factor Receptor Associated Protein 2, Chain A"/>
    <property type="match status" value="1"/>
</dbReference>
<dbReference type="OrthoDB" id="6496207at2759"/>
<keyword evidence="1" id="KW-0479">Metal-binding</keyword>
<gene>
    <name evidence="6" type="ORF">HPB51_011717</name>
</gene>
<keyword evidence="7" id="KW-1185">Reference proteome</keyword>
<dbReference type="Gene3D" id="3.30.40.10">
    <property type="entry name" value="Zinc/RING finger domain, C3HC4 (zinc finger)"/>
    <property type="match status" value="1"/>
</dbReference>
<dbReference type="VEuPathDB" id="VectorBase:LOC119171698"/>
<dbReference type="InterPro" id="IPR013083">
    <property type="entry name" value="Znf_RING/FYVE/PHD"/>
</dbReference>
<dbReference type="InterPro" id="IPR017907">
    <property type="entry name" value="Znf_RING_CS"/>
</dbReference>
<dbReference type="GO" id="GO:0043122">
    <property type="term" value="P:regulation of canonical NF-kappaB signal transduction"/>
    <property type="evidence" value="ECO:0007669"/>
    <property type="project" value="TreeGrafter"/>
</dbReference>
<evidence type="ECO:0000256" key="1">
    <source>
        <dbReference type="ARBA" id="ARBA00022723"/>
    </source>
</evidence>
<dbReference type="GO" id="GO:0008270">
    <property type="term" value="F:zinc ion binding"/>
    <property type="evidence" value="ECO:0007669"/>
    <property type="project" value="UniProtKB-KW"/>
</dbReference>
<dbReference type="AlphaFoldDB" id="A0A9J6DN61"/>
<evidence type="ECO:0000256" key="2">
    <source>
        <dbReference type="ARBA" id="ARBA00022771"/>
    </source>
</evidence>
<evidence type="ECO:0000256" key="3">
    <source>
        <dbReference type="ARBA" id="ARBA00022833"/>
    </source>
</evidence>
<evidence type="ECO:0000313" key="6">
    <source>
        <dbReference type="EMBL" id="KAH8023274.1"/>
    </source>
</evidence>
<accession>A0A9J6DN61</accession>
<dbReference type="OMA" id="WACREES"/>
<dbReference type="PROSITE" id="PS00518">
    <property type="entry name" value="ZF_RING_1"/>
    <property type="match status" value="1"/>
</dbReference>
<dbReference type="PANTHER" id="PTHR10131">
    <property type="entry name" value="TNF RECEPTOR ASSOCIATED FACTOR"/>
    <property type="match status" value="1"/>
</dbReference>
<dbReference type="PANTHER" id="PTHR10131:SF138">
    <property type="entry name" value="RE66324P"/>
    <property type="match status" value="1"/>
</dbReference>
<dbReference type="PROSITE" id="PS50089">
    <property type="entry name" value="ZF_RING_2"/>
    <property type="match status" value="1"/>
</dbReference>
<dbReference type="GO" id="GO:0009898">
    <property type="term" value="C:cytoplasmic side of plasma membrane"/>
    <property type="evidence" value="ECO:0007669"/>
    <property type="project" value="TreeGrafter"/>
</dbReference>
<dbReference type="EMBL" id="JABSTU010000008">
    <property type="protein sequence ID" value="KAH8023274.1"/>
    <property type="molecule type" value="Genomic_DNA"/>
</dbReference>
<reference evidence="6" key="1">
    <citation type="journal article" date="2020" name="Cell">
        <title>Large-Scale Comparative Analyses of Tick Genomes Elucidate Their Genetic Diversity and Vector Capacities.</title>
        <authorList>
            <consortium name="Tick Genome and Microbiome Consortium (TIGMIC)"/>
            <person name="Jia N."/>
            <person name="Wang J."/>
            <person name="Shi W."/>
            <person name="Du L."/>
            <person name="Sun Y."/>
            <person name="Zhan W."/>
            <person name="Jiang J.F."/>
            <person name="Wang Q."/>
            <person name="Zhang B."/>
            <person name="Ji P."/>
            <person name="Bell-Sakyi L."/>
            <person name="Cui X.M."/>
            <person name="Yuan T.T."/>
            <person name="Jiang B.G."/>
            <person name="Yang W.F."/>
            <person name="Lam T.T."/>
            <person name="Chang Q.C."/>
            <person name="Ding S.J."/>
            <person name="Wang X.J."/>
            <person name="Zhu J.G."/>
            <person name="Ruan X.D."/>
            <person name="Zhao L."/>
            <person name="Wei J.T."/>
            <person name="Ye R.Z."/>
            <person name="Que T.C."/>
            <person name="Du C.H."/>
            <person name="Zhou Y.H."/>
            <person name="Cheng J.X."/>
            <person name="Dai P.F."/>
            <person name="Guo W.B."/>
            <person name="Han X.H."/>
            <person name="Huang E.J."/>
            <person name="Li L.F."/>
            <person name="Wei W."/>
            <person name="Gao Y.C."/>
            <person name="Liu J.Z."/>
            <person name="Shao H.Z."/>
            <person name="Wang X."/>
            <person name="Wang C.C."/>
            <person name="Yang T.C."/>
            <person name="Huo Q.B."/>
            <person name="Li W."/>
            <person name="Chen H.Y."/>
            <person name="Chen S.E."/>
            <person name="Zhou L.G."/>
            <person name="Ni X.B."/>
            <person name="Tian J.H."/>
            <person name="Sheng Y."/>
            <person name="Liu T."/>
            <person name="Pan Y.S."/>
            <person name="Xia L.Y."/>
            <person name="Li J."/>
            <person name="Zhao F."/>
            <person name="Cao W.C."/>
        </authorList>
    </citation>
    <scope>NUCLEOTIDE SEQUENCE</scope>
    <source>
        <strain evidence="6">Rmic-2018</strain>
    </source>
</reference>
<sequence>MASIFTHTLFGFDCGLDWRPTAFVKPIPSTRMCNACGLVPAKAVTLPCRHLLCSSCYCRNGSKRDRCPLDGAVFQDEDVATTVFSKESVFSRTVRCWNAPHGCDVADLAPAMMEHFATACRFHVVRCSKCYGEFLHADLADHLRSCRASSPGTGQPSGDNLINAFSEVKVALKKISEAKDSIKARLEYIEPLLTSEKRVSVQSVRPILTAKAEMHDRRLNSVQGSYSKVKFNTAHTTSAMRLLEQDGSRHEGPTEANVQPKSAAVTNFIAASERKVFEFSEVSNRFMDSLKNGFTKALIEERNKPPPKVERDSRMRSVLSEMSVKIGSLESDIACKETVSGEDFSKALKLLSVACLGVTNDAFNVSAPLEWTVDDWACREESSSECGSLTCVGPCAYFYGYLIGFRLTIYPSSDELTLTPCVLRGIYDDFLTWPPSLVPTVRFVHPDDFDRDVSVAGGATWKNGTTRTYHFRDVLFEGPILHIGLRELKENDLIVNDVLRLHFELYRPNTAHSSI</sequence>